<gene>
    <name evidence="2" type="ORF">MLD63_06560</name>
</gene>
<feature type="transmembrane region" description="Helical" evidence="1">
    <location>
        <begin position="141"/>
        <end position="162"/>
    </location>
</feature>
<proteinExistence type="predicted"/>
<keyword evidence="1" id="KW-0812">Transmembrane</keyword>
<keyword evidence="1" id="KW-1133">Transmembrane helix</keyword>
<reference evidence="2 3" key="1">
    <citation type="submission" date="2022-03" db="EMBL/GenBank/DDBJ databases">
        <authorList>
            <person name="He Y."/>
        </authorList>
    </citation>
    <scope>NUCLEOTIDE SEQUENCE [LARGE SCALE GENOMIC DNA]</scope>
    <source>
        <strain evidence="2 3">TK19116</strain>
    </source>
</reference>
<evidence type="ECO:0000313" key="2">
    <source>
        <dbReference type="EMBL" id="MCQ0970087.1"/>
    </source>
</evidence>
<dbReference type="RefSeq" id="WP_255329081.1">
    <property type="nucleotide sequence ID" value="NZ_JAKZEU010000002.1"/>
</dbReference>
<keyword evidence="1" id="KW-0472">Membrane</keyword>
<feature type="transmembrane region" description="Helical" evidence="1">
    <location>
        <begin position="109"/>
        <end position="135"/>
    </location>
</feature>
<accession>A0ABT1MP76</accession>
<organism evidence="2 3">
    <name type="scientific">Paracoccus albicereus</name>
    <dbReference type="NCBI Taxonomy" id="2922394"/>
    <lineage>
        <taxon>Bacteria</taxon>
        <taxon>Pseudomonadati</taxon>
        <taxon>Pseudomonadota</taxon>
        <taxon>Alphaproteobacteria</taxon>
        <taxon>Rhodobacterales</taxon>
        <taxon>Paracoccaceae</taxon>
        <taxon>Paracoccus</taxon>
    </lineage>
</organism>
<sequence>MTELIARRIWIGTFVFAGLFFMLLFMRLLPLTTGFVGWPGPDLGLCLTFAWLVRRPDHIPALLIAGLFLIEDIALYRPIGLWAAIVLLGSEAVRARESRWREAPFLVEWLRVSVLFGLMMLGYRFVAAIMLLPLAALGQVILQYLATILAYPLVVLGARWLVGLSRPAPGQAGLGRFGG</sequence>
<evidence type="ECO:0000256" key="1">
    <source>
        <dbReference type="SAM" id="Phobius"/>
    </source>
</evidence>
<keyword evidence="3" id="KW-1185">Reference proteome</keyword>
<comment type="caution">
    <text evidence="2">The sequence shown here is derived from an EMBL/GenBank/DDBJ whole genome shotgun (WGS) entry which is preliminary data.</text>
</comment>
<evidence type="ECO:0000313" key="3">
    <source>
        <dbReference type="Proteomes" id="UP001203945"/>
    </source>
</evidence>
<dbReference type="Proteomes" id="UP001203945">
    <property type="component" value="Unassembled WGS sequence"/>
</dbReference>
<feature type="transmembrane region" description="Helical" evidence="1">
    <location>
        <begin position="61"/>
        <end position="88"/>
    </location>
</feature>
<protein>
    <submittedName>
        <fullName evidence="2">Rod shape-determining protein MreD</fullName>
    </submittedName>
</protein>
<name>A0ABT1MP76_9RHOB</name>
<dbReference type="EMBL" id="JAKZEU010000002">
    <property type="protein sequence ID" value="MCQ0970087.1"/>
    <property type="molecule type" value="Genomic_DNA"/>
</dbReference>
<feature type="transmembrane region" description="Helical" evidence="1">
    <location>
        <begin position="9"/>
        <end position="29"/>
    </location>
</feature>